<dbReference type="SUPFAM" id="SSF47954">
    <property type="entry name" value="Cyclin-like"/>
    <property type="match status" value="1"/>
</dbReference>
<dbReference type="Gene3D" id="1.10.472.10">
    <property type="entry name" value="Cyclin-like"/>
    <property type="match status" value="2"/>
</dbReference>
<evidence type="ECO:0000313" key="5">
    <source>
        <dbReference type="EMBL" id="KAK9129672.1"/>
    </source>
</evidence>
<organism evidence="5 6">
    <name type="scientific">Stephania japonica</name>
    <dbReference type="NCBI Taxonomy" id="461633"/>
    <lineage>
        <taxon>Eukaryota</taxon>
        <taxon>Viridiplantae</taxon>
        <taxon>Streptophyta</taxon>
        <taxon>Embryophyta</taxon>
        <taxon>Tracheophyta</taxon>
        <taxon>Spermatophyta</taxon>
        <taxon>Magnoliopsida</taxon>
        <taxon>Ranunculales</taxon>
        <taxon>Menispermaceae</taxon>
        <taxon>Menispermoideae</taxon>
        <taxon>Cissampelideae</taxon>
        <taxon>Stephania</taxon>
    </lineage>
</organism>
<dbReference type="Proteomes" id="UP001417504">
    <property type="component" value="Unassembled WGS sequence"/>
</dbReference>
<evidence type="ECO:0000256" key="2">
    <source>
        <dbReference type="ARBA" id="ARBA00023306"/>
    </source>
</evidence>
<dbReference type="EMBL" id="JBBNAE010000004">
    <property type="protein sequence ID" value="KAK9129672.1"/>
    <property type="molecule type" value="Genomic_DNA"/>
</dbReference>
<dbReference type="PANTHER" id="PTHR10177">
    <property type="entry name" value="CYCLINS"/>
    <property type="match status" value="1"/>
</dbReference>
<dbReference type="InterPro" id="IPR006671">
    <property type="entry name" value="Cyclin_N"/>
</dbReference>
<sequence>MDDFNPPRSPPLLCADTPSLLCGETLFSSDDDTTAIISETETLCSTFHNPSHSKNDEFIKTLVAKETDQRTIPPSSLKEIASWLNSARSDAVQWITEVAYLAMLYCDRFLSNLDAIDIRAIKQSGGIELLRATELLGIACLSIAAKVEEGTRRPLSHVMSPNFNYEIKLINEAELLVLTALNWRMAMITPFHYLHYFISKFCNESQQKDLVSRAVKIILAFMKVTSLMDHHSSYAIAAAAILATLDPKLSESSVRDKMGLLSLSAFFKIDQVVACYTIMLQSKASLDCSSNNSDRETKRRRLAFDGSSSSGHRGALS</sequence>
<dbReference type="InterPro" id="IPR036915">
    <property type="entry name" value="Cyclin-like_sf"/>
</dbReference>
<keyword evidence="2" id="KW-0131">Cell cycle</keyword>
<keyword evidence="1" id="KW-0132">Cell division</keyword>
<feature type="domain" description="Cyclin N-terminal" evidence="4">
    <location>
        <begin position="67"/>
        <end position="185"/>
    </location>
</feature>
<gene>
    <name evidence="5" type="ORF">Sjap_010159</name>
</gene>
<feature type="region of interest" description="Disordered" evidence="3">
    <location>
        <begin position="287"/>
        <end position="317"/>
    </location>
</feature>
<reference evidence="5 6" key="1">
    <citation type="submission" date="2024-01" db="EMBL/GenBank/DDBJ databases">
        <title>Genome assemblies of Stephania.</title>
        <authorList>
            <person name="Yang L."/>
        </authorList>
    </citation>
    <scope>NUCLEOTIDE SEQUENCE [LARGE SCALE GENOMIC DNA]</scope>
    <source>
        <strain evidence="5">QJT</strain>
        <tissue evidence="5">Leaf</tissue>
    </source>
</reference>
<evidence type="ECO:0000256" key="1">
    <source>
        <dbReference type="ARBA" id="ARBA00022618"/>
    </source>
</evidence>
<protein>
    <recommendedName>
        <fullName evidence="4">Cyclin N-terminal domain-containing protein</fullName>
    </recommendedName>
</protein>
<keyword evidence="6" id="KW-1185">Reference proteome</keyword>
<dbReference type="Pfam" id="PF00134">
    <property type="entry name" value="Cyclin_N"/>
    <property type="match status" value="1"/>
</dbReference>
<dbReference type="GO" id="GO:0051301">
    <property type="term" value="P:cell division"/>
    <property type="evidence" value="ECO:0007669"/>
    <property type="project" value="UniProtKB-KW"/>
</dbReference>
<evidence type="ECO:0000256" key="3">
    <source>
        <dbReference type="SAM" id="MobiDB-lite"/>
    </source>
</evidence>
<name>A0AAP0J8I7_9MAGN</name>
<evidence type="ECO:0000259" key="4">
    <source>
        <dbReference type="Pfam" id="PF00134"/>
    </source>
</evidence>
<dbReference type="AlphaFoldDB" id="A0AAP0J8I7"/>
<evidence type="ECO:0000313" key="6">
    <source>
        <dbReference type="Proteomes" id="UP001417504"/>
    </source>
</evidence>
<accession>A0AAP0J8I7</accession>
<comment type="caution">
    <text evidence="5">The sequence shown here is derived from an EMBL/GenBank/DDBJ whole genome shotgun (WGS) entry which is preliminary data.</text>
</comment>
<proteinExistence type="predicted"/>
<dbReference type="InterPro" id="IPR039361">
    <property type="entry name" value="Cyclin"/>
</dbReference>